<protein>
    <submittedName>
        <fullName evidence="1">Uncharacterized protein</fullName>
    </submittedName>
</protein>
<sequence length="86" mass="10037">MKSPYVDVLEEQKSQCQSAYCDYSKLAPDITKVMSTCDEGRQVRIMLQPIFQDKQEGDYPQNMLADKNSRDSRKQKMWKTISLINL</sequence>
<gene>
    <name evidence="1" type="ORF">E2C01_055452</name>
</gene>
<dbReference type="Proteomes" id="UP000324222">
    <property type="component" value="Unassembled WGS sequence"/>
</dbReference>
<evidence type="ECO:0000313" key="2">
    <source>
        <dbReference type="Proteomes" id="UP000324222"/>
    </source>
</evidence>
<evidence type="ECO:0000313" key="1">
    <source>
        <dbReference type="EMBL" id="MPC61380.1"/>
    </source>
</evidence>
<keyword evidence="2" id="KW-1185">Reference proteome</keyword>
<proteinExistence type="predicted"/>
<comment type="caution">
    <text evidence="1">The sequence shown here is derived from an EMBL/GenBank/DDBJ whole genome shotgun (WGS) entry which is preliminary data.</text>
</comment>
<organism evidence="1 2">
    <name type="scientific">Portunus trituberculatus</name>
    <name type="common">Swimming crab</name>
    <name type="synonym">Neptunus trituberculatus</name>
    <dbReference type="NCBI Taxonomy" id="210409"/>
    <lineage>
        <taxon>Eukaryota</taxon>
        <taxon>Metazoa</taxon>
        <taxon>Ecdysozoa</taxon>
        <taxon>Arthropoda</taxon>
        <taxon>Crustacea</taxon>
        <taxon>Multicrustacea</taxon>
        <taxon>Malacostraca</taxon>
        <taxon>Eumalacostraca</taxon>
        <taxon>Eucarida</taxon>
        <taxon>Decapoda</taxon>
        <taxon>Pleocyemata</taxon>
        <taxon>Brachyura</taxon>
        <taxon>Eubrachyura</taxon>
        <taxon>Portunoidea</taxon>
        <taxon>Portunidae</taxon>
        <taxon>Portuninae</taxon>
        <taxon>Portunus</taxon>
    </lineage>
</organism>
<dbReference type="EMBL" id="VSRR010018481">
    <property type="protein sequence ID" value="MPC61380.1"/>
    <property type="molecule type" value="Genomic_DNA"/>
</dbReference>
<name>A0A5B7GMH2_PORTR</name>
<accession>A0A5B7GMH2</accession>
<reference evidence="1 2" key="1">
    <citation type="submission" date="2019-05" db="EMBL/GenBank/DDBJ databases">
        <title>Another draft genome of Portunus trituberculatus and its Hox gene families provides insights of decapod evolution.</title>
        <authorList>
            <person name="Jeong J.-H."/>
            <person name="Song I."/>
            <person name="Kim S."/>
            <person name="Choi T."/>
            <person name="Kim D."/>
            <person name="Ryu S."/>
            <person name="Kim W."/>
        </authorList>
    </citation>
    <scope>NUCLEOTIDE SEQUENCE [LARGE SCALE GENOMIC DNA]</scope>
    <source>
        <tissue evidence="1">Muscle</tissue>
    </source>
</reference>
<dbReference type="AlphaFoldDB" id="A0A5B7GMH2"/>